<proteinExistence type="predicted"/>
<feature type="region of interest" description="Disordered" evidence="1">
    <location>
        <begin position="519"/>
        <end position="552"/>
    </location>
</feature>
<dbReference type="EMBL" id="JWZX01002363">
    <property type="protein sequence ID" value="KOO29771.1"/>
    <property type="molecule type" value="Genomic_DNA"/>
</dbReference>
<dbReference type="GO" id="GO:0005829">
    <property type="term" value="C:cytosol"/>
    <property type="evidence" value="ECO:0007669"/>
    <property type="project" value="TreeGrafter"/>
</dbReference>
<dbReference type="Proteomes" id="UP000037460">
    <property type="component" value="Unassembled WGS sequence"/>
</dbReference>
<gene>
    <name evidence="2" type="ORF">Ctob_005722</name>
</gene>
<sequence length="702" mass="72244">MGKLGRQTDGFVYGKDEMLQIYKDGHFKDAEFTSKFLHVPNATTPEYLIPLALLPIEPDEVELRLNPAAEEERHRQMIEQARAQTEAETRRQAAEHMARAQAEELAFRHEHLAREHLARQQAEELAFRQVALEEAKRRQAENEALARRQAEEVARRQVALEQQQRMLSMLPPAGAANAGSALLSLLQGSAAVPPPQPAPGSALLSLLQGNRSSPAVMAGGPPVLEQPGAQPDASARHDASAPAEGDLPGTTLDLTGWGRGRGRGRGVCSAALGTARMREGVAGDGGPLLSALGAALGGLGFEGSDGAGGNLPSMPAGFSHADVAGVTGGADEDDEGGKGKGARKKRGKKEAEDFASVAASAAQRSAAALAAEEERMLAAALAESMNTPQPGQPPLGTGQPAFSGWGQQQAAPLSLAQIQAAEEIERRTSISQILAPTGGLPPAAPVSAAGPPSKAPTSFAELMAVAQGRPSPSAAATAAADDGLLWDYGAPAPPTASAPLRAGGSPTKGAVLGAAAAAAAASSPAQPGSEKAKRGKKGKGGDSPDANGAGAGAGTALEAAASFGGSDAPMPPDMIKWCGQQMKALTGNDDTTLAQFVFSLHSEDEVHSYFATYLGTSKAVDTFANEFTLRKRAARGVGESREWQTAGGKKAAAATPPKEDENGFSAPKGRKGAPKKKVADPSMLGFSVESSRIMQGEIDFPE</sequence>
<feature type="region of interest" description="Disordered" evidence="1">
    <location>
        <begin position="324"/>
        <end position="349"/>
    </location>
</feature>
<protein>
    <recommendedName>
        <fullName evidence="4">GYF domain-containing protein</fullName>
    </recommendedName>
</protein>
<keyword evidence="3" id="KW-1185">Reference proteome</keyword>
<feature type="compositionally biased region" description="Low complexity" evidence="1">
    <location>
        <begin position="645"/>
        <end position="656"/>
    </location>
</feature>
<reference evidence="3" key="1">
    <citation type="journal article" date="2015" name="PLoS Genet.">
        <title>Genome Sequence and Transcriptome Analyses of Chrysochromulina tobin: Metabolic Tools for Enhanced Algal Fitness in the Prominent Order Prymnesiales (Haptophyceae).</title>
        <authorList>
            <person name="Hovde B.T."/>
            <person name="Deodato C.R."/>
            <person name="Hunsperger H.M."/>
            <person name="Ryken S.A."/>
            <person name="Yost W."/>
            <person name="Jha R.K."/>
            <person name="Patterson J."/>
            <person name="Monnat R.J. Jr."/>
            <person name="Barlow S.B."/>
            <person name="Starkenburg S.R."/>
            <person name="Cattolico R.A."/>
        </authorList>
    </citation>
    <scope>NUCLEOTIDE SEQUENCE</scope>
    <source>
        <strain evidence="3">CCMP291</strain>
    </source>
</reference>
<evidence type="ECO:0000256" key="1">
    <source>
        <dbReference type="SAM" id="MobiDB-lite"/>
    </source>
</evidence>
<dbReference type="PANTHER" id="PTHR14445:SF36">
    <property type="entry name" value="FI03272P-RELATED"/>
    <property type="match status" value="1"/>
</dbReference>
<name>A0A0M0JSZ5_9EUKA</name>
<feature type="region of interest" description="Disordered" evidence="1">
    <location>
        <begin position="635"/>
        <end position="683"/>
    </location>
</feature>
<dbReference type="InterPro" id="IPR051640">
    <property type="entry name" value="GRB10-interact_GYF"/>
</dbReference>
<dbReference type="OrthoDB" id="6415790at2759"/>
<evidence type="ECO:0000313" key="2">
    <source>
        <dbReference type="EMBL" id="KOO29771.1"/>
    </source>
</evidence>
<organism evidence="2 3">
    <name type="scientific">Chrysochromulina tobinii</name>
    <dbReference type="NCBI Taxonomy" id="1460289"/>
    <lineage>
        <taxon>Eukaryota</taxon>
        <taxon>Haptista</taxon>
        <taxon>Haptophyta</taxon>
        <taxon>Prymnesiophyceae</taxon>
        <taxon>Prymnesiales</taxon>
        <taxon>Chrysochromulinaceae</taxon>
        <taxon>Chrysochromulina</taxon>
    </lineage>
</organism>
<evidence type="ECO:0000313" key="3">
    <source>
        <dbReference type="Proteomes" id="UP000037460"/>
    </source>
</evidence>
<dbReference type="AlphaFoldDB" id="A0A0M0JSZ5"/>
<dbReference type="PANTHER" id="PTHR14445">
    <property type="entry name" value="GRB10 INTERACTING GYF PROTEIN"/>
    <property type="match status" value="1"/>
</dbReference>
<accession>A0A0M0JSZ5</accession>
<feature type="compositionally biased region" description="Low complexity" evidence="1">
    <location>
        <begin position="543"/>
        <end position="552"/>
    </location>
</feature>
<comment type="caution">
    <text evidence="2">The sequence shown here is derived from an EMBL/GenBank/DDBJ whole genome shotgun (WGS) entry which is preliminary data.</text>
</comment>
<evidence type="ECO:0008006" key="4">
    <source>
        <dbReference type="Google" id="ProtNLM"/>
    </source>
</evidence>
<feature type="region of interest" description="Disordered" evidence="1">
    <location>
        <begin position="214"/>
        <end position="260"/>
    </location>
</feature>